<dbReference type="EMBL" id="JAWLVV010000032">
    <property type="protein sequence ID" value="MDV7293904.1"/>
    <property type="molecule type" value="Genomic_DNA"/>
</dbReference>
<dbReference type="RefSeq" id="WP_317722465.1">
    <property type="nucleotide sequence ID" value="NZ_JAWLVK010000031.1"/>
</dbReference>
<name>A0AAE4VHU1_MYCFO</name>
<gene>
    <name evidence="1" type="ORF">R4485_27505</name>
</gene>
<organism evidence="1 2">
    <name type="scientific">Mycolicibacterium fortuitum</name>
    <name type="common">Mycobacterium fortuitum</name>
    <dbReference type="NCBI Taxonomy" id="1766"/>
    <lineage>
        <taxon>Bacteria</taxon>
        <taxon>Bacillati</taxon>
        <taxon>Actinomycetota</taxon>
        <taxon>Actinomycetes</taxon>
        <taxon>Mycobacteriales</taxon>
        <taxon>Mycobacteriaceae</taxon>
        <taxon>Mycolicibacterium</taxon>
    </lineage>
</organism>
<dbReference type="Proteomes" id="UP001186041">
    <property type="component" value="Unassembled WGS sequence"/>
</dbReference>
<evidence type="ECO:0000313" key="2">
    <source>
        <dbReference type="Proteomes" id="UP001186041"/>
    </source>
</evidence>
<proteinExistence type="predicted"/>
<sequence length="90" mass="9923">MTLAISYDSKSEVFETGDESAVSVTLPAHTKYVKITDSDGSVRLVPFDLLDDAERAILENDGLYEAVRTGLKEFAEGKSVSSDWLFDDDE</sequence>
<protein>
    <submittedName>
        <fullName evidence="1">Uncharacterized protein</fullName>
    </submittedName>
</protein>
<dbReference type="AlphaFoldDB" id="A0AAE4VHU1"/>
<evidence type="ECO:0000313" key="1">
    <source>
        <dbReference type="EMBL" id="MDV7293904.1"/>
    </source>
</evidence>
<accession>A0AAE4VHU1</accession>
<reference evidence="1" key="1">
    <citation type="submission" date="2023-10" db="EMBL/GenBank/DDBJ databases">
        <title>Mycolicibacterium fortuitum clinical isolates causing pulmonary infections in humans.</title>
        <authorList>
            <person name="Mejia-Ponce P.M."/>
            <person name="Zenteno-Cuevas R."/>
            <person name="Licona-Cassani C."/>
        </authorList>
    </citation>
    <scope>NUCLEOTIDE SEQUENCE</scope>
    <source>
        <strain evidence="1">M8</strain>
    </source>
</reference>
<comment type="caution">
    <text evidence="1">The sequence shown here is derived from an EMBL/GenBank/DDBJ whole genome shotgun (WGS) entry which is preliminary data.</text>
</comment>